<name>A0A448WH63_9PLAT</name>
<evidence type="ECO:0000313" key="2">
    <source>
        <dbReference type="Proteomes" id="UP000784294"/>
    </source>
</evidence>
<accession>A0A448WH63</accession>
<reference evidence="1" key="1">
    <citation type="submission" date="2018-11" db="EMBL/GenBank/DDBJ databases">
        <authorList>
            <consortium name="Pathogen Informatics"/>
        </authorList>
    </citation>
    <scope>NUCLEOTIDE SEQUENCE</scope>
</reference>
<proteinExistence type="predicted"/>
<gene>
    <name evidence="1" type="ORF">PXEA_LOCUS4945</name>
</gene>
<protein>
    <submittedName>
        <fullName evidence="1">Uncharacterized protein</fullName>
    </submittedName>
</protein>
<dbReference type="EMBL" id="CAAALY010011995">
    <property type="protein sequence ID" value="VEL11505.1"/>
    <property type="molecule type" value="Genomic_DNA"/>
</dbReference>
<keyword evidence="2" id="KW-1185">Reference proteome</keyword>
<dbReference type="AlphaFoldDB" id="A0A448WH63"/>
<organism evidence="1 2">
    <name type="scientific">Protopolystoma xenopodis</name>
    <dbReference type="NCBI Taxonomy" id="117903"/>
    <lineage>
        <taxon>Eukaryota</taxon>
        <taxon>Metazoa</taxon>
        <taxon>Spiralia</taxon>
        <taxon>Lophotrochozoa</taxon>
        <taxon>Platyhelminthes</taxon>
        <taxon>Monogenea</taxon>
        <taxon>Polyopisthocotylea</taxon>
        <taxon>Polystomatidea</taxon>
        <taxon>Polystomatidae</taxon>
        <taxon>Protopolystoma</taxon>
    </lineage>
</organism>
<dbReference type="Proteomes" id="UP000784294">
    <property type="component" value="Unassembled WGS sequence"/>
</dbReference>
<sequence length="69" mass="8238">MQPLKRIQLAMRIRIGRVTRTSRIRQLLENSIQLIRLLDAGFQIRFTVQLWLGRSSGQVPHYVYIQHHE</sequence>
<evidence type="ECO:0000313" key="1">
    <source>
        <dbReference type="EMBL" id="VEL11505.1"/>
    </source>
</evidence>
<comment type="caution">
    <text evidence="1">The sequence shown here is derived from an EMBL/GenBank/DDBJ whole genome shotgun (WGS) entry which is preliminary data.</text>
</comment>